<comment type="caution">
    <text evidence="1">The sequence shown here is derived from an EMBL/GenBank/DDBJ whole genome shotgun (WGS) entry which is preliminary data.</text>
</comment>
<evidence type="ECO:0000313" key="1">
    <source>
        <dbReference type="EMBL" id="OGC35134.1"/>
    </source>
</evidence>
<reference evidence="1 2" key="1">
    <citation type="journal article" date="2016" name="Nat. Commun.">
        <title>Thousands of microbial genomes shed light on interconnected biogeochemical processes in an aquifer system.</title>
        <authorList>
            <person name="Anantharaman K."/>
            <person name="Brown C.T."/>
            <person name="Hug L.A."/>
            <person name="Sharon I."/>
            <person name="Castelle C.J."/>
            <person name="Probst A.J."/>
            <person name="Thomas B.C."/>
            <person name="Singh A."/>
            <person name="Wilkins M.J."/>
            <person name="Karaoz U."/>
            <person name="Brodie E.L."/>
            <person name="Williams K.H."/>
            <person name="Hubbard S.S."/>
            <person name="Banfield J.F."/>
        </authorList>
    </citation>
    <scope>NUCLEOTIDE SEQUENCE [LARGE SCALE GENOMIC DNA]</scope>
</reference>
<protein>
    <recommendedName>
        <fullName evidence="3">UDP-N-acetylglucosamine 2-epimerase domain-containing protein</fullName>
    </recommendedName>
</protein>
<dbReference type="SUPFAM" id="SSF53756">
    <property type="entry name" value="UDP-Glycosyltransferase/glycogen phosphorylase"/>
    <property type="match status" value="1"/>
</dbReference>
<sequence>MLTNRRKLIFIGPNITTDYAAQVEAELGKVLSVGVPFKIVCCDHLLLKYLEDKYKDNKNFDLEFNFYTACVDTQELLKAHNYCYDFARNWFKRPPFVEFTDQFTVMGVNMGVVLELEVILEIVGLIRDLVVFRQITKSYQSVFGLLLTARDVELFQDVCGVQQISCVVGEMLLLPLPKQSFITSWPDKVKKLSLYLLCRLIDYGRTVWEALVRRKQADSISLLVEEHRISLSLLENLKNNFHYNVLVTVSPLDYKTRLKYWDTNLKPCSLRRYTKVNDSVAQQVYQSLWRQVKSQIVSADQFCFVGINWGKYVLVMFANIMLNRFVSLKKQIQQIDSLLNVSSPQVIVLASYVDTQQRILIDLARKKDIPSLALQHGIMNSSKISSDMIHVDFYATWGHKEKDEFERLNKENHNKCQPVGSMVYDDLNRVLSRSGEKEEILKCLGISPTQKIILYAPPDHHIFTPLAVYPWHMYLLSDLLDVVGDMPDVVLIVKLHPMTDQNLHNKYKLMIKGKNVNAILLSNCDMWELIKAADCLLVLGSTTAVDGIVVGKPVVSLDYFKAVFSMPFVQDGAALKVQNKQELAAALWKILSADGEVLERLAKGRQVFLHNYVNDLRSGSIDRMKALIEKLAKENVCVA</sequence>
<evidence type="ECO:0000313" key="2">
    <source>
        <dbReference type="Proteomes" id="UP000177309"/>
    </source>
</evidence>
<dbReference type="EMBL" id="MEUI01000008">
    <property type="protein sequence ID" value="OGC35134.1"/>
    <property type="molecule type" value="Genomic_DNA"/>
</dbReference>
<dbReference type="InterPro" id="IPR043148">
    <property type="entry name" value="TagF_C"/>
</dbReference>
<evidence type="ECO:0008006" key="3">
    <source>
        <dbReference type="Google" id="ProtNLM"/>
    </source>
</evidence>
<dbReference type="AlphaFoldDB" id="A0A1F4TQX9"/>
<dbReference type="Proteomes" id="UP000177309">
    <property type="component" value="Unassembled WGS sequence"/>
</dbReference>
<dbReference type="Gene3D" id="3.40.50.12580">
    <property type="match status" value="1"/>
</dbReference>
<accession>A0A1F4TQX9</accession>
<organism evidence="1 2">
    <name type="scientific">candidate division WOR-1 bacterium RIFOXYC2_FULL_41_25</name>
    <dbReference type="NCBI Taxonomy" id="1802586"/>
    <lineage>
        <taxon>Bacteria</taxon>
        <taxon>Bacillati</taxon>
        <taxon>Saganbacteria</taxon>
    </lineage>
</organism>
<gene>
    <name evidence="1" type="ORF">A2462_06240</name>
</gene>
<proteinExistence type="predicted"/>
<name>A0A1F4TQX9_UNCSA</name>